<accession>A0A5A5RKL0</accession>
<gene>
    <name evidence="1" type="ORF">MiTe_03947</name>
</gene>
<name>A0A5A5RKL0_MICAE</name>
<comment type="caution">
    <text evidence="1">The sequence shown here is derived from an EMBL/GenBank/DDBJ whole genome shotgun (WGS) entry which is preliminary data.</text>
</comment>
<reference evidence="1 2" key="1">
    <citation type="submission" date="2018-09" db="EMBL/GenBank/DDBJ databases">
        <title>Evolutionary history of phycoerythrin pigmentation in the water bloom-forming cyanobacterium Microcystis aeruginosa.</title>
        <authorList>
            <person name="Tanabe Y."/>
            <person name="Tanabe Y."/>
            <person name="Yamaguchi H."/>
        </authorList>
    </citation>
    <scope>NUCLEOTIDE SEQUENCE [LARGE SCALE GENOMIC DNA]</scope>
    <source>
        <strain evidence="1 2">NIES-2520</strain>
    </source>
</reference>
<protein>
    <submittedName>
        <fullName evidence="1">Uncharacterized protein</fullName>
    </submittedName>
</protein>
<evidence type="ECO:0000313" key="2">
    <source>
        <dbReference type="Proteomes" id="UP000324917"/>
    </source>
</evidence>
<evidence type="ECO:0000313" key="1">
    <source>
        <dbReference type="EMBL" id="GCA77094.1"/>
    </source>
</evidence>
<sequence>MSDYLLADFLGIKDKKKDDGNLTTFGDEVCQEVFINLDGLVYPEQSSIFFTSQTKSFQEKLQFFSWHKLLFERRKYRSS</sequence>
<dbReference type="EMBL" id="BHVP01000111">
    <property type="protein sequence ID" value="GCA77094.1"/>
    <property type="molecule type" value="Genomic_DNA"/>
</dbReference>
<proteinExistence type="predicted"/>
<dbReference type="RefSeq" id="WP_149988054.1">
    <property type="nucleotide sequence ID" value="NZ_BHVP01000111.1"/>
</dbReference>
<dbReference type="Proteomes" id="UP000324917">
    <property type="component" value="Unassembled WGS sequence"/>
</dbReference>
<dbReference type="AlphaFoldDB" id="A0A5A5RKL0"/>
<organism evidence="1 2">
    <name type="scientific">Microcystis aeruginosa NIES-2520</name>
    <dbReference type="NCBI Taxonomy" id="2303982"/>
    <lineage>
        <taxon>Bacteria</taxon>
        <taxon>Bacillati</taxon>
        <taxon>Cyanobacteriota</taxon>
        <taxon>Cyanophyceae</taxon>
        <taxon>Oscillatoriophycideae</taxon>
        <taxon>Chroococcales</taxon>
        <taxon>Microcystaceae</taxon>
        <taxon>Microcystis</taxon>
    </lineage>
</organism>